<sequence>MASLDWFRQQLTAALHQERFWQTEFDALTAKCRALQNAKASAAQIYADLMNANTYSPFADQHNWHFEVANANCFYAHCCANVRLYESRVQWAYAELQGHKYVHLHQAKVLWVIAKLQEYRANVRRAEEVFATAERRERENQQAQAQQQQPTRPSNGITMAKVRAFREQAAESFKNYTAMTTFPDPPAEPCKRVACHIATRALKACPCNIKKCFAGLRVRDLKAERGKWHPDRFSKCQGGKTAVVEMQTKAQEIFTVIGDLYDEAVARNQNW</sequence>
<dbReference type="EMBL" id="RIBY02000424">
    <property type="protein sequence ID" value="KAH9842284.1"/>
    <property type="molecule type" value="Genomic_DNA"/>
</dbReference>
<evidence type="ECO:0000313" key="3">
    <source>
        <dbReference type="Proteomes" id="UP001138500"/>
    </source>
</evidence>
<accession>A0A9W7W5S4</accession>
<keyword evidence="3" id="KW-1185">Reference proteome</keyword>
<reference evidence="2 3" key="1">
    <citation type="journal article" date="2018" name="IMA Fungus">
        <title>IMA Genome-F 10: Nine draft genome sequences of Claviceps purpurea s.lat., including C. arundinis, C. humidiphila, and C. cf. spartinae, pseudomolecules for the pitch canker pathogen Fusarium circinatum, draft genome of Davidsoniella eucalypti, Grosmannia galeiformis, Quambalaria eucalypti, and Teratosphaeria destructans.</title>
        <authorList>
            <person name="Wingfield B.D."/>
            <person name="Liu M."/>
            <person name="Nguyen H.D."/>
            <person name="Lane F.A."/>
            <person name="Morgan S.W."/>
            <person name="De Vos L."/>
            <person name="Wilken P.M."/>
            <person name="Duong T.A."/>
            <person name="Aylward J."/>
            <person name="Coetzee M.P."/>
            <person name="Dadej K."/>
            <person name="De Beer Z.W."/>
            <person name="Findlay W."/>
            <person name="Havenga M."/>
            <person name="Kolarik M."/>
            <person name="Menzies J.G."/>
            <person name="Naidoo K."/>
            <person name="Pochopski O."/>
            <person name="Shoukouhi P."/>
            <person name="Santana Q.C."/>
            <person name="Seifert K.A."/>
            <person name="Soal N."/>
            <person name="Steenkamp E.T."/>
            <person name="Tatham C.T."/>
            <person name="van der Nest M.A."/>
            <person name="Wingfield M.J."/>
        </authorList>
    </citation>
    <scope>NUCLEOTIDE SEQUENCE [LARGE SCALE GENOMIC DNA]</scope>
    <source>
        <strain evidence="2">CMW44962</strain>
    </source>
</reference>
<proteinExistence type="predicted"/>
<comment type="caution">
    <text evidence="2">The sequence shown here is derived from an EMBL/GenBank/DDBJ whole genome shotgun (WGS) entry which is preliminary data.</text>
</comment>
<evidence type="ECO:0000256" key="1">
    <source>
        <dbReference type="SAM" id="MobiDB-lite"/>
    </source>
</evidence>
<gene>
    <name evidence="2" type="ORF">Tdes44962_MAKER07604</name>
</gene>
<dbReference type="AlphaFoldDB" id="A0A9W7W5S4"/>
<dbReference type="Proteomes" id="UP001138500">
    <property type="component" value="Unassembled WGS sequence"/>
</dbReference>
<dbReference type="OrthoDB" id="3874828at2759"/>
<evidence type="ECO:0000313" key="2">
    <source>
        <dbReference type="EMBL" id="KAH9842284.1"/>
    </source>
</evidence>
<feature type="region of interest" description="Disordered" evidence="1">
    <location>
        <begin position="133"/>
        <end position="157"/>
    </location>
</feature>
<name>A0A9W7W5S4_9PEZI</name>
<protein>
    <submittedName>
        <fullName evidence="2">Uncharacterized protein</fullName>
    </submittedName>
</protein>
<reference evidence="2 3" key="2">
    <citation type="journal article" date="2021" name="Curr. Genet.">
        <title>Genetic response to nitrogen starvation in the aggressive Eucalyptus foliar pathogen Teratosphaeria destructans.</title>
        <authorList>
            <person name="Havenga M."/>
            <person name="Wingfield B.D."/>
            <person name="Wingfield M.J."/>
            <person name="Dreyer L.L."/>
            <person name="Roets F."/>
            <person name="Aylward J."/>
        </authorList>
    </citation>
    <scope>NUCLEOTIDE SEQUENCE [LARGE SCALE GENOMIC DNA]</scope>
    <source>
        <strain evidence="2">CMW44962</strain>
    </source>
</reference>
<organism evidence="2 3">
    <name type="scientific">Teratosphaeria destructans</name>
    <dbReference type="NCBI Taxonomy" id="418781"/>
    <lineage>
        <taxon>Eukaryota</taxon>
        <taxon>Fungi</taxon>
        <taxon>Dikarya</taxon>
        <taxon>Ascomycota</taxon>
        <taxon>Pezizomycotina</taxon>
        <taxon>Dothideomycetes</taxon>
        <taxon>Dothideomycetidae</taxon>
        <taxon>Mycosphaerellales</taxon>
        <taxon>Teratosphaeriaceae</taxon>
        <taxon>Teratosphaeria</taxon>
    </lineage>
</organism>